<name>A0A8S2D6E7_9BILA</name>
<keyword evidence="1" id="KW-0175">Coiled coil</keyword>
<proteinExistence type="predicted"/>
<gene>
    <name evidence="2" type="ORF">OVA965_LOCUS7349</name>
    <name evidence="3" type="ORF">TMI583_LOCUS7344</name>
</gene>
<dbReference type="EMBL" id="CAJOBA010002328">
    <property type="protein sequence ID" value="CAF3640270.1"/>
    <property type="molecule type" value="Genomic_DNA"/>
</dbReference>
<protein>
    <submittedName>
        <fullName evidence="2">Uncharacterized protein</fullName>
    </submittedName>
</protein>
<comment type="caution">
    <text evidence="2">The sequence shown here is derived from an EMBL/GenBank/DDBJ whole genome shotgun (WGS) entry which is preliminary data.</text>
</comment>
<dbReference type="InterPro" id="IPR036322">
    <property type="entry name" value="WD40_repeat_dom_sf"/>
</dbReference>
<evidence type="ECO:0000313" key="2">
    <source>
        <dbReference type="EMBL" id="CAF0855141.1"/>
    </source>
</evidence>
<feature type="coiled-coil region" evidence="1">
    <location>
        <begin position="94"/>
        <end position="142"/>
    </location>
</feature>
<dbReference type="Proteomes" id="UP000682733">
    <property type="component" value="Unassembled WGS sequence"/>
</dbReference>
<evidence type="ECO:0000313" key="4">
    <source>
        <dbReference type="Proteomes" id="UP000677228"/>
    </source>
</evidence>
<dbReference type="Proteomes" id="UP000677228">
    <property type="component" value="Unassembled WGS sequence"/>
</dbReference>
<accession>A0A8S2D6E7</accession>
<organism evidence="2 4">
    <name type="scientific">Didymodactylos carnosus</name>
    <dbReference type="NCBI Taxonomy" id="1234261"/>
    <lineage>
        <taxon>Eukaryota</taxon>
        <taxon>Metazoa</taxon>
        <taxon>Spiralia</taxon>
        <taxon>Gnathifera</taxon>
        <taxon>Rotifera</taxon>
        <taxon>Eurotatoria</taxon>
        <taxon>Bdelloidea</taxon>
        <taxon>Philodinida</taxon>
        <taxon>Philodinidae</taxon>
        <taxon>Didymodactylos</taxon>
    </lineage>
</organism>
<evidence type="ECO:0000313" key="3">
    <source>
        <dbReference type="EMBL" id="CAF3640270.1"/>
    </source>
</evidence>
<evidence type="ECO:0000256" key="1">
    <source>
        <dbReference type="SAM" id="Coils"/>
    </source>
</evidence>
<dbReference type="AlphaFoldDB" id="A0A8S2D6E7"/>
<reference evidence="2" key="1">
    <citation type="submission" date="2021-02" db="EMBL/GenBank/DDBJ databases">
        <authorList>
            <person name="Nowell W R."/>
        </authorList>
    </citation>
    <scope>NUCLEOTIDE SEQUENCE</scope>
</reference>
<dbReference type="EMBL" id="CAJNOK010002328">
    <property type="protein sequence ID" value="CAF0855141.1"/>
    <property type="molecule type" value="Genomic_DNA"/>
</dbReference>
<sequence>MSSVGVVEDGKRFCLNHFNEHFQQLLSQVHPCEDDLNELYGKLTKITAAGIKGNLIKLIDLWCNSEKLKIDKVATNVKKLVCSTDLEPRLESNKQSLSKQIAKTNEDIEKYLESQQISEKQLQGLQRKIMHLQTVVEKLKESIELSTTSINYSDMIRIKSSPGIFIPSLGQPVRIIHTLNEHHTLASSDSTILLYDYDLVSNNKYLVLCNHLDASLTKIPWISEHVQDICWSESARIYILMTQKSVCTLDLNSVGTFQDIDNVVDNDQDYIACTCNRNNFYITTKSKIDYYTIEDSVREPSLQNSQCYFAFAGSKTMRDAKIKAIHYNNDQKLLGVLCYDELSNHSHLKLYDEEIQYLINTIVCFQFDTPYLTTLCDSNHLIIWLIGDSDPLDTQNCSITQYSDIERKHCSTSPPPKPNICSERIYSLVQISTTKIVIRQRNVVIIYDTNSHCVKP</sequence>
<dbReference type="SUPFAM" id="SSF50978">
    <property type="entry name" value="WD40 repeat-like"/>
    <property type="match status" value="1"/>
</dbReference>